<evidence type="ECO:0000313" key="2">
    <source>
        <dbReference type="EMBL" id="NEV62304.1"/>
    </source>
</evidence>
<name>A0A6M0JYY1_9GAMM</name>
<protein>
    <recommendedName>
        <fullName evidence="4">DUF4136 domain-containing protein</fullName>
    </recommendedName>
</protein>
<keyword evidence="1" id="KW-0732">Signal</keyword>
<dbReference type="AlphaFoldDB" id="A0A6M0JYY1"/>
<evidence type="ECO:0000313" key="3">
    <source>
        <dbReference type="Proteomes" id="UP000483379"/>
    </source>
</evidence>
<gene>
    <name evidence="2" type="ORF">G3446_10450</name>
</gene>
<dbReference type="Proteomes" id="UP000483379">
    <property type="component" value="Unassembled WGS sequence"/>
</dbReference>
<keyword evidence="3" id="KW-1185">Reference proteome</keyword>
<dbReference type="PROSITE" id="PS51257">
    <property type="entry name" value="PROKAR_LIPOPROTEIN"/>
    <property type="match status" value="1"/>
</dbReference>
<dbReference type="RefSeq" id="WP_164452776.1">
    <property type="nucleotide sequence ID" value="NZ_JAAIJQ010000025.1"/>
</dbReference>
<reference evidence="2 3" key="1">
    <citation type="submission" date="2020-02" db="EMBL/GenBank/DDBJ databases">
        <title>Genome sequences of Thiorhodococcus mannitoliphagus and Thiorhodococcus minor, purple sulfur photosynthetic bacteria in the gammaproteobacterial family, Chromatiaceae.</title>
        <authorList>
            <person name="Aviles F.A."/>
            <person name="Meyer T.E."/>
            <person name="Kyndt J.A."/>
        </authorList>
    </citation>
    <scope>NUCLEOTIDE SEQUENCE [LARGE SCALE GENOMIC DNA]</scope>
    <source>
        <strain evidence="2 3">DSM 11518</strain>
    </source>
</reference>
<comment type="caution">
    <text evidence="2">The sequence shown here is derived from an EMBL/GenBank/DDBJ whole genome shotgun (WGS) entry which is preliminary data.</text>
</comment>
<accession>A0A6M0JYY1</accession>
<dbReference type="EMBL" id="JAAIJQ010000025">
    <property type="protein sequence ID" value="NEV62304.1"/>
    <property type="molecule type" value="Genomic_DNA"/>
</dbReference>
<sequence length="215" mass="23768">MRPATRAVTIGLIAMLTTACTTGRVASVWTDTGSQPTRYHKLIVFGVTNSPKVRRAYEDNFVSRLREIGVKAEPGHAYVPDAALSRVVRMTEAVSKSDADAIIITHLVTDEPDAKSPLPRLARVPDHYRNLVPYFSQVYIDVCGPSYYADLEALRLETNLYDAKGERLVWSGRSVQLDPSSEQTTISDVIDDTIAQIALDGYLPWSSAGRRELAE</sequence>
<organism evidence="2 3">
    <name type="scientific">Thiorhodococcus minor</name>
    <dbReference type="NCBI Taxonomy" id="57489"/>
    <lineage>
        <taxon>Bacteria</taxon>
        <taxon>Pseudomonadati</taxon>
        <taxon>Pseudomonadota</taxon>
        <taxon>Gammaproteobacteria</taxon>
        <taxon>Chromatiales</taxon>
        <taxon>Chromatiaceae</taxon>
        <taxon>Thiorhodococcus</taxon>
    </lineage>
</organism>
<evidence type="ECO:0008006" key="4">
    <source>
        <dbReference type="Google" id="ProtNLM"/>
    </source>
</evidence>
<feature type="chain" id="PRO_5026651436" description="DUF4136 domain-containing protein" evidence="1">
    <location>
        <begin position="20"/>
        <end position="215"/>
    </location>
</feature>
<evidence type="ECO:0000256" key="1">
    <source>
        <dbReference type="SAM" id="SignalP"/>
    </source>
</evidence>
<proteinExistence type="predicted"/>
<feature type="signal peptide" evidence="1">
    <location>
        <begin position="1"/>
        <end position="19"/>
    </location>
</feature>